<feature type="compositionally biased region" description="Basic and acidic residues" evidence="10">
    <location>
        <begin position="109"/>
        <end position="120"/>
    </location>
</feature>
<dbReference type="InterPro" id="IPR010920">
    <property type="entry name" value="LSM_dom_sf"/>
</dbReference>
<dbReference type="GO" id="GO:0034715">
    <property type="term" value="C:pICln-Sm protein complex"/>
    <property type="evidence" value="ECO:0007669"/>
    <property type="project" value="TreeGrafter"/>
</dbReference>
<feature type="region of interest" description="Disordered" evidence="10">
    <location>
        <begin position="1"/>
        <end position="83"/>
    </location>
</feature>
<dbReference type="EMBL" id="RWGY01000011">
    <property type="protein sequence ID" value="TVU32821.1"/>
    <property type="molecule type" value="Genomic_DNA"/>
</dbReference>
<dbReference type="InterPro" id="IPR016487">
    <property type="entry name" value="Lsm6/sSmF"/>
</dbReference>
<keyword evidence="13" id="KW-1185">Reference proteome</keyword>
<name>A0A5J9VBF8_9POAL</name>
<dbReference type="Proteomes" id="UP000324897">
    <property type="component" value="Chromosome 1"/>
</dbReference>
<evidence type="ECO:0000256" key="4">
    <source>
        <dbReference type="ARBA" id="ARBA00022728"/>
    </source>
</evidence>
<dbReference type="SUPFAM" id="SSF50182">
    <property type="entry name" value="Sm-like ribonucleoproteins"/>
    <property type="match status" value="1"/>
</dbReference>
<keyword evidence="8" id="KW-0687">Ribonucleoprotein</keyword>
<dbReference type="InterPro" id="IPR001163">
    <property type="entry name" value="Sm_dom_euk/arc"/>
</dbReference>
<evidence type="ECO:0000256" key="3">
    <source>
        <dbReference type="ARBA" id="ARBA00022664"/>
    </source>
</evidence>
<comment type="caution">
    <text evidence="12">The sequence shown here is derived from an EMBL/GenBank/DDBJ whole genome shotgun (WGS) entry which is preliminary data.</text>
</comment>
<dbReference type="FunFam" id="2.30.30.100:FF:000011">
    <property type="entry name" value="small nuclear ribonucleoprotein F"/>
    <property type="match status" value="1"/>
</dbReference>
<evidence type="ECO:0000256" key="5">
    <source>
        <dbReference type="ARBA" id="ARBA00022884"/>
    </source>
</evidence>
<dbReference type="GO" id="GO:0003723">
    <property type="term" value="F:RNA binding"/>
    <property type="evidence" value="ECO:0007669"/>
    <property type="project" value="UniProtKB-KW"/>
</dbReference>
<reference evidence="12 13" key="1">
    <citation type="journal article" date="2019" name="Sci. Rep.">
        <title>A high-quality genome of Eragrostis curvula grass provides insights into Poaceae evolution and supports new strategies to enhance forage quality.</title>
        <authorList>
            <person name="Carballo J."/>
            <person name="Santos B.A.C.M."/>
            <person name="Zappacosta D."/>
            <person name="Garbus I."/>
            <person name="Selva J.P."/>
            <person name="Gallo C.A."/>
            <person name="Diaz A."/>
            <person name="Albertini E."/>
            <person name="Caccamo M."/>
            <person name="Echenique V."/>
        </authorList>
    </citation>
    <scope>NUCLEOTIDE SEQUENCE [LARGE SCALE GENOMIC DNA]</scope>
    <source>
        <strain evidence="13">cv. Victoria</strain>
        <tissue evidence="12">Leaf</tissue>
    </source>
</reference>
<keyword evidence="3" id="KW-0507">mRNA processing</keyword>
<evidence type="ECO:0000256" key="9">
    <source>
        <dbReference type="ARBA" id="ARBA00030144"/>
    </source>
</evidence>
<feature type="region of interest" description="Disordered" evidence="10">
    <location>
        <begin position="101"/>
        <end position="142"/>
    </location>
</feature>
<evidence type="ECO:0000256" key="6">
    <source>
        <dbReference type="ARBA" id="ARBA00023187"/>
    </source>
</evidence>
<dbReference type="OrthoDB" id="10248838at2759"/>
<dbReference type="GO" id="GO:0000398">
    <property type="term" value="P:mRNA splicing, via spliceosome"/>
    <property type="evidence" value="ECO:0007669"/>
    <property type="project" value="InterPro"/>
</dbReference>
<comment type="similarity">
    <text evidence="2">Belongs to the snRNP Sm proteins family. SmF/LSm6 subfamily.</text>
</comment>
<accession>A0A5J9VBF8</accession>
<keyword evidence="7" id="KW-0539">Nucleus</keyword>
<evidence type="ECO:0000256" key="8">
    <source>
        <dbReference type="ARBA" id="ARBA00023274"/>
    </source>
</evidence>
<dbReference type="AlphaFoldDB" id="A0A5J9VBF8"/>
<proteinExistence type="inferred from homology"/>
<dbReference type="PANTHER" id="PTHR11021">
    <property type="entry name" value="SMALL NUCLEAR RIBONUCLEOPROTEIN F SNRNP-F"/>
    <property type="match status" value="1"/>
</dbReference>
<dbReference type="InterPro" id="IPR034100">
    <property type="entry name" value="Sm_F"/>
</dbReference>
<keyword evidence="6" id="KW-0508">mRNA splicing</keyword>
<evidence type="ECO:0000256" key="7">
    <source>
        <dbReference type="ARBA" id="ARBA00023242"/>
    </source>
</evidence>
<organism evidence="12 13">
    <name type="scientific">Eragrostis curvula</name>
    <name type="common">weeping love grass</name>
    <dbReference type="NCBI Taxonomy" id="38414"/>
    <lineage>
        <taxon>Eukaryota</taxon>
        <taxon>Viridiplantae</taxon>
        <taxon>Streptophyta</taxon>
        <taxon>Embryophyta</taxon>
        <taxon>Tracheophyta</taxon>
        <taxon>Spermatophyta</taxon>
        <taxon>Magnoliopsida</taxon>
        <taxon>Liliopsida</taxon>
        <taxon>Poales</taxon>
        <taxon>Poaceae</taxon>
        <taxon>PACMAD clade</taxon>
        <taxon>Chloridoideae</taxon>
        <taxon>Eragrostideae</taxon>
        <taxon>Eragrostidinae</taxon>
        <taxon>Eragrostis</taxon>
    </lineage>
</organism>
<keyword evidence="5" id="KW-0694">RNA-binding</keyword>
<dbReference type="Gramene" id="TVU32821">
    <property type="protein sequence ID" value="TVU32821"/>
    <property type="gene ID" value="EJB05_24579"/>
</dbReference>
<sequence length="319" mass="34220">MSAGSDGAVAWRQPPGNRPAPRLARRVRSAGACRAWTPPRAQRGPGRSASTATTASRSAWTRPRPSSAPDGDDDGGLRGLPNLARNEPVLGMVWDQITRLQMGGGVGGEGERRSRGEGGARTRRWHGRGGGVHPSSSSLLARQQLPPSLPSVAAAHVHARASCRRSLPCQGPSVSAQPNILLAVAPFLPKPRFSFPPRLYCPNPPVGRDQLLLAAFLFVSSTSTRGGRCSSTPMATVPVNPKPFLNNLTGKPVMVKLKWGMEYKGFLVSVDSYMNLQLANTEEYIDGQFSGNLGEILIRCNNVLYLRGVPEDTEIEDAE</sequence>
<dbReference type="Gene3D" id="2.30.30.100">
    <property type="match status" value="1"/>
</dbReference>
<dbReference type="SMART" id="SM00651">
    <property type="entry name" value="Sm"/>
    <property type="match status" value="1"/>
</dbReference>
<evidence type="ECO:0000256" key="2">
    <source>
        <dbReference type="ARBA" id="ARBA00007927"/>
    </source>
</evidence>
<evidence type="ECO:0000313" key="13">
    <source>
        <dbReference type="Proteomes" id="UP000324897"/>
    </source>
</evidence>
<evidence type="ECO:0000256" key="10">
    <source>
        <dbReference type="SAM" id="MobiDB-lite"/>
    </source>
</evidence>
<feature type="non-terminal residue" evidence="12">
    <location>
        <position position="1"/>
    </location>
</feature>
<dbReference type="Pfam" id="PF01423">
    <property type="entry name" value="LSM"/>
    <property type="match status" value="1"/>
</dbReference>
<evidence type="ECO:0000256" key="1">
    <source>
        <dbReference type="ARBA" id="ARBA00004123"/>
    </source>
</evidence>
<dbReference type="GO" id="GO:0005685">
    <property type="term" value="C:U1 snRNP"/>
    <property type="evidence" value="ECO:0007669"/>
    <property type="project" value="TreeGrafter"/>
</dbReference>
<feature type="compositionally biased region" description="Low complexity" evidence="10">
    <location>
        <begin position="47"/>
        <end position="64"/>
    </location>
</feature>
<gene>
    <name evidence="12" type="ORF">EJB05_24579</name>
</gene>
<dbReference type="InterPro" id="IPR047575">
    <property type="entry name" value="Sm"/>
</dbReference>
<feature type="domain" description="Sm" evidence="11">
    <location>
        <begin position="240"/>
        <end position="312"/>
    </location>
</feature>
<evidence type="ECO:0000313" key="12">
    <source>
        <dbReference type="EMBL" id="TVU32821.1"/>
    </source>
</evidence>
<dbReference type="GO" id="GO:0071013">
    <property type="term" value="C:catalytic step 2 spliceosome"/>
    <property type="evidence" value="ECO:0007669"/>
    <property type="project" value="TreeGrafter"/>
</dbReference>
<dbReference type="CDD" id="cd01722">
    <property type="entry name" value="Sm_F"/>
    <property type="match status" value="1"/>
</dbReference>
<evidence type="ECO:0000259" key="11">
    <source>
        <dbReference type="PROSITE" id="PS52002"/>
    </source>
</evidence>
<protein>
    <recommendedName>
        <fullName evidence="9">Sm protein F</fullName>
    </recommendedName>
</protein>
<dbReference type="PROSITE" id="PS52002">
    <property type="entry name" value="SM"/>
    <property type="match status" value="1"/>
</dbReference>
<keyword evidence="4" id="KW-0747">Spliceosome</keyword>
<dbReference type="PANTHER" id="PTHR11021:SF0">
    <property type="entry name" value="SMALL NUCLEAR RIBONUCLEOPROTEIN F"/>
    <property type="match status" value="1"/>
</dbReference>
<comment type="subcellular location">
    <subcellularLocation>
        <location evidence="1">Nucleus</location>
    </subcellularLocation>
</comment>